<dbReference type="Proteomes" id="UP001266305">
    <property type="component" value="Unassembled WGS sequence"/>
</dbReference>
<feature type="region of interest" description="Disordered" evidence="1">
    <location>
        <begin position="1"/>
        <end position="47"/>
    </location>
</feature>
<accession>A0ABQ9VAJ9</accession>
<comment type="caution">
    <text evidence="2">The sequence shown here is derived from an EMBL/GenBank/DDBJ whole genome shotgun (WGS) entry which is preliminary data.</text>
</comment>
<reference evidence="2 3" key="1">
    <citation type="submission" date="2023-05" db="EMBL/GenBank/DDBJ databases">
        <title>B98-5 Cell Line De Novo Hybrid Assembly: An Optical Mapping Approach.</title>
        <authorList>
            <person name="Kananen K."/>
            <person name="Auerbach J.A."/>
            <person name="Kautto E."/>
            <person name="Blachly J.S."/>
        </authorList>
    </citation>
    <scope>NUCLEOTIDE SEQUENCE [LARGE SCALE GENOMIC DNA]</scope>
    <source>
        <strain evidence="2">B95-8</strain>
        <tissue evidence="2">Cell line</tissue>
    </source>
</reference>
<evidence type="ECO:0000313" key="3">
    <source>
        <dbReference type="Proteomes" id="UP001266305"/>
    </source>
</evidence>
<feature type="region of interest" description="Disordered" evidence="1">
    <location>
        <begin position="63"/>
        <end position="90"/>
    </location>
</feature>
<organism evidence="2 3">
    <name type="scientific">Saguinus oedipus</name>
    <name type="common">Cotton-top tamarin</name>
    <name type="synonym">Oedipomidas oedipus</name>
    <dbReference type="NCBI Taxonomy" id="9490"/>
    <lineage>
        <taxon>Eukaryota</taxon>
        <taxon>Metazoa</taxon>
        <taxon>Chordata</taxon>
        <taxon>Craniata</taxon>
        <taxon>Vertebrata</taxon>
        <taxon>Euteleostomi</taxon>
        <taxon>Mammalia</taxon>
        <taxon>Eutheria</taxon>
        <taxon>Euarchontoglires</taxon>
        <taxon>Primates</taxon>
        <taxon>Haplorrhini</taxon>
        <taxon>Platyrrhini</taxon>
        <taxon>Cebidae</taxon>
        <taxon>Callitrichinae</taxon>
        <taxon>Saguinus</taxon>
    </lineage>
</organism>
<sequence length="110" mass="12140">MTLPHNLGSAGDPRPPQTVEVHRLEHRQEEERKEERQHSLHMGSSVRRRTFRSRLRWADAALISGSPQPDPAGAIHSPPPGSSEEEHEFSAADYALAAALALTASSELSW</sequence>
<protein>
    <submittedName>
        <fullName evidence="2">Myomesin-3</fullName>
    </submittedName>
</protein>
<feature type="compositionally biased region" description="Basic and acidic residues" evidence="1">
    <location>
        <begin position="20"/>
        <end position="38"/>
    </location>
</feature>
<name>A0ABQ9VAJ9_SAGOE</name>
<proteinExistence type="predicted"/>
<gene>
    <name evidence="2" type="primary">MYOM3_3</name>
    <name evidence="2" type="ORF">P7K49_015690</name>
</gene>
<keyword evidence="3" id="KW-1185">Reference proteome</keyword>
<dbReference type="EMBL" id="JASSZA010000007">
    <property type="protein sequence ID" value="KAK2106176.1"/>
    <property type="molecule type" value="Genomic_DNA"/>
</dbReference>
<evidence type="ECO:0000256" key="1">
    <source>
        <dbReference type="SAM" id="MobiDB-lite"/>
    </source>
</evidence>
<evidence type="ECO:0000313" key="2">
    <source>
        <dbReference type="EMBL" id="KAK2106176.1"/>
    </source>
</evidence>